<dbReference type="EMBL" id="BEZZ01000008">
    <property type="protein sequence ID" value="GCC22220.1"/>
    <property type="molecule type" value="Genomic_DNA"/>
</dbReference>
<comment type="subcellular location">
    <subcellularLocation>
        <location evidence="1">Membrane</location>
        <topology evidence="1">Multi-pass membrane protein</topology>
    </subcellularLocation>
</comment>
<evidence type="ECO:0000256" key="11">
    <source>
        <dbReference type="SAM" id="Phobius"/>
    </source>
</evidence>
<feature type="non-terminal residue" evidence="13">
    <location>
        <position position="1"/>
    </location>
</feature>
<feature type="transmembrane region" description="Helical" evidence="11">
    <location>
        <begin position="115"/>
        <end position="133"/>
    </location>
</feature>
<gene>
    <name evidence="13" type="ORF">chiPu_0000605</name>
</gene>
<evidence type="ECO:0000256" key="1">
    <source>
        <dbReference type="ARBA" id="ARBA00004141"/>
    </source>
</evidence>
<dbReference type="GO" id="GO:0030322">
    <property type="term" value="P:stabilization of membrane potential"/>
    <property type="evidence" value="ECO:0007669"/>
    <property type="project" value="TreeGrafter"/>
</dbReference>
<keyword evidence="6 9" id="KW-0406">Ion transport</keyword>
<comment type="similarity">
    <text evidence="9">Belongs to the two pore domain potassium channel (TC 1.A.1.8) family.</text>
</comment>
<name>A0A401RVN8_CHIPU</name>
<feature type="transmembrane region" description="Helical" evidence="11">
    <location>
        <begin position="145"/>
        <end position="163"/>
    </location>
</feature>
<reference evidence="13 14" key="1">
    <citation type="journal article" date="2018" name="Nat. Ecol. Evol.">
        <title>Shark genomes provide insights into elasmobranch evolution and the origin of vertebrates.</title>
        <authorList>
            <person name="Hara Y"/>
            <person name="Yamaguchi K"/>
            <person name="Onimaru K"/>
            <person name="Kadota M"/>
            <person name="Koyanagi M"/>
            <person name="Keeley SD"/>
            <person name="Tatsumi K"/>
            <person name="Tanaka K"/>
            <person name="Motone F"/>
            <person name="Kageyama Y"/>
            <person name="Nozu R"/>
            <person name="Adachi N"/>
            <person name="Nishimura O"/>
            <person name="Nakagawa R"/>
            <person name="Tanegashima C"/>
            <person name="Kiyatake I"/>
            <person name="Matsumoto R"/>
            <person name="Murakumo K"/>
            <person name="Nishida K"/>
            <person name="Terakita A"/>
            <person name="Kuratani S"/>
            <person name="Sato K"/>
            <person name="Hyodo S Kuraku.S."/>
        </authorList>
    </citation>
    <scope>NUCLEOTIDE SEQUENCE [LARGE SCALE GENOMIC DNA]</scope>
</reference>
<dbReference type="OMA" id="IRQVMHS"/>
<feature type="transmembrane region" description="Helical" evidence="11">
    <location>
        <begin position="307"/>
        <end position="327"/>
    </location>
</feature>
<evidence type="ECO:0000313" key="13">
    <source>
        <dbReference type="EMBL" id="GCC22220.1"/>
    </source>
</evidence>
<proteinExistence type="inferred from homology"/>
<evidence type="ECO:0000256" key="10">
    <source>
        <dbReference type="SAM" id="MobiDB-lite"/>
    </source>
</evidence>
<dbReference type="InterPro" id="IPR013099">
    <property type="entry name" value="K_chnl_dom"/>
</dbReference>
<dbReference type="PRINTS" id="PR01333">
    <property type="entry name" value="2POREKCHANEL"/>
</dbReference>
<evidence type="ECO:0000256" key="3">
    <source>
        <dbReference type="ARBA" id="ARBA00022692"/>
    </source>
</evidence>
<evidence type="ECO:0000259" key="12">
    <source>
        <dbReference type="Pfam" id="PF07885"/>
    </source>
</evidence>
<dbReference type="GO" id="GO:0005886">
    <property type="term" value="C:plasma membrane"/>
    <property type="evidence" value="ECO:0007669"/>
    <property type="project" value="TreeGrafter"/>
</dbReference>
<evidence type="ECO:0000256" key="4">
    <source>
        <dbReference type="ARBA" id="ARBA00022958"/>
    </source>
</evidence>
<feature type="region of interest" description="Disordered" evidence="10">
    <location>
        <begin position="184"/>
        <end position="205"/>
    </location>
</feature>
<protein>
    <recommendedName>
        <fullName evidence="12">Potassium channel domain-containing protein</fullName>
    </recommendedName>
</protein>
<dbReference type="STRING" id="137246.A0A401RVN8"/>
<dbReference type="GO" id="GO:0022841">
    <property type="term" value="F:potassium ion leak channel activity"/>
    <property type="evidence" value="ECO:0007669"/>
    <property type="project" value="TreeGrafter"/>
</dbReference>
<dbReference type="SUPFAM" id="SSF81324">
    <property type="entry name" value="Voltage-gated potassium channels"/>
    <property type="match status" value="2"/>
</dbReference>
<evidence type="ECO:0000256" key="9">
    <source>
        <dbReference type="RuleBase" id="RU003857"/>
    </source>
</evidence>
<feature type="domain" description="Potassium channel" evidence="12">
    <location>
        <begin position="315"/>
        <end position="386"/>
    </location>
</feature>
<feature type="domain" description="Potassium channel" evidence="12">
    <location>
        <begin position="106"/>
        <end position="169"/>
    </location>
</feature>
<accession>A0A401RVN8</accession>
<sequence>TANKMSAPEQNPAAKCKFWSLKILHAIIPHLFLVFLLVMYAVFGAFLFEQLESTNKSAENYDIFLNELWEIANQTHDKGGIETASGKQYFKKNIRKKLMDFQSYWSTLNENKNQWNFLGSLFFCCTVFTTVGYGHISPLTVGGKIACMFYATFGIPIMLLVITDVGDKLAALLSKVYNHVRKRLKKNTSPPPSEPPSRLSSFKQSFSKSEAKSATRSISLKGGSHVIITPMSIKSVLNTQSSVKKKSELLRKTEIFEKLIVQENFNQKTFELCKRSRSKSCPQLDLKPVEGGSFFPCLGQELEKFDVPIMIIIGVIIAYILFGAGILSIWEKWKYLDSFYFYFITITTIGFGDFVPEHPNFFMIMSILIITGMAIMSMAFKLTQNRIALCYHEVSIWINGGKKNKFKRI</sequence>
<organism evidence="13 14">
    <name type="scientific">Chiloscyllium punctatum</name>
    <name type="common">Brownbanded bambooshark</name>
    <name type="synonym">Hemiscyllium punctatum</name>
    <dbReference type="NCBI Taxonomy" id="137246"/>
    <lineage>
        <taxon>Eukaryota</taxon>
        <taxon>Metazoa</taxon>
        <taxon>Chordata</taxon>
        <taxon>Craniata</taxon>
        <taxon>Vertebrata</taxon>
        <taxon>Chondrichthyes</taxon>
        <taxon>Elasmobranchii</taxon>
        <taxon>Galeomorphii</taxon>
        <taxon>Galeoidea</taxon>
        <taxon>Orectolobiformes</taxon>
        <taxon>Hemiscylliidae</taxon>
        <taxon>Chiloscyllium</taxon>
    </lineage>
</organism>
<comment type="caution">
    <text evidence="13">The sequence shown here is derived from an EMBL/GenBank/DDBJ whole genome shotgun (WGS) entry which is preliminary data.</text>
</comment>
<feature type="transmembrane region" description="Helical" evidence="11">
    <location>
        <begin position="27"/>
        <end position="48"/>
    </location>
</feature>
<dbReference type="AlphaFoldDB" id="A0A401RVN8"/>
<evidence type="ECO:0000313" key="14">
    <source>
        <dbReference type="Proteomes" id="UP000287033"/>
    </source>
</evidence>
<evidence type="ECO:0000256" key="2">
    <source>
        <dbReference type="ARBA" id="ARBA00022448"/>
    </source>
</evidence>
<dbReference type="GO" id="GO:0015271">
    <property type="term" value="F:outward rectifier potassium channel activity"/>
    <property type="evidence" value="ECO:0007669"/>
    <property type="project" value="TreeGrafter"/>
</dbReference>
<keyword evidence="3 9" id="KW-0812">Transmembrane</keyword>
<dbReference type="Pfam" id="PF07885">
    <property type="entry name" value="Ion_trans_2"/>
    <property type="match status" value="2"/>
</dbReference>
<keyword evidence="7 11" id="KW-0472">Membrane</keyword>
<keyword evidence="4" id="KW-0630">Potassium</keyword>
<dbReference type="PANTHER" id="PTHR11003:SF346">
    <property type="entry name" value="POTASSIUM CHANNEL SUBFAMILY K MEMBER 18"/>
    <property type="match status" value="1"/>
</dbReference>
<evidence type="ECO:0000256" key="6">
    <source>
        <dbReference type="ARBA" id="ARBA00023065"/>
    </source>
</evidence>
<evidence type="ECO:0000256" key="8">
    <source>
        <dbReference type="ARBA" id="ARBA00023303"/>
    </source>
</evidence>
<keyword evidence="5 11" id="KW-1133">Transmembrane helix</keyword>
<feature type="transmembrane region" description="Helical" evidence="11">
    <location>
        <begin position="361"/>
        <end position="380"/>
    </location>
</feature>
<keyword evidence="14" id="KW-1185">Reference proteome</keyword>
<dbReference type="OrthoDB" id="297496at2759"/>
<evidence type="ECO:0000256" key="7">
    <source>
        <dbReference type="ARBA" id="ARBA00023136"/>
    </source>
</evidence>
<keyword evidence="2 9" id="KW-0813">Transport</keyword>
<dbReference type="InterPro" id="IPR003280">
    <property type="entry name" value="2pore_dom_K_chnl"/>
</dbReference>
<evidence type="ECO:0000256" key="5">
    <source>
        <dbReference type="ARBA" id="ARBA00022989"/>
    </source>
</evidence>
<dbReference type="PANTHER" id="PTHR11003">
    <property type="entry name" value="POTASSIUM CHANNEL, SUBFAMILY K"/>
    <property type="match status" value="1"/>
</dbReference>
<keyword evidence="8 9" id="KW-0407">Ion channel</keyword>
<dbReference type="Proteomes" id="UP000287033">
    <property type="component" value="Unassembled WGS sequence"/>
</dbReference>
<dbReference type="Gene3D" id="1.10.287.70">
    <property type="match status" value="1"/>
</dbReference>
<feature type="transmembrane region" description="Helical" evidence="11">
    <location>
        <begin position="339"/>
        <end position="355"/>
    </location>
</feature>